<feature type="domain" description="Lipopolysaccharide assembly protein A" evidence="6">
    <location>
        <begin position="22"/>
        <end position="67"/>
    </location>
</feature>
<dbReference type="InterPro" id="IPR010445">
    <property type="entry name" value="LapA_dom"/>
</dbReference>
<keyword evidence="8" id="KW-1185">Reference proteome</keyword>
<keyword evidence="4 5" id="KW-0472">Membrane</keyword>
<evidence type="ECO:0000256" key="1">
    <source>
        <dbReference type="ARBA" id="ARBA00022475"/>
    </source>
</evidence>
<keyword evidence="3 5" id="KW-1133">Transmembrane helix</keyword>
<evidence type="ECO:0000256" key="4">
    <source>
        <dbReference type="ARBA" id="ARBA00023136"/>
    </source>
</evidence>
<keyword evidence="1" id="KW-1003">Cell membrane</keyword>
<dbReference type="Proteomes" id="UP000324233">
    <property type="component" value="Chromosome"/>
</dbReference>
<evidence type="ECO:0000313" key="8">
    <source>
        <dbReference type="Proteomes" id="UP000324233"/>
    </source>
</evidence>
<sequence>MRFLQAILLLAFLGAIGLFAVQNTDPITVSFWTWKTTGPVALLAIVVYLLGMLSGWTVVSFFSRSLREVTERPAQ</sequence>
<reference evidence="7 8" key="1">
    <citation type="submission" date="2019-08" db="EMBL/GenBank/DDBJ databases">
        <title>Deep-cultivation of Planctomycetes and their phenomic and genomic characterization uncovers novel biology.</title>
        <authorList>
            <person name="Wiegand S."/>
            <person name="Jogler M."/>
            <person name="Boedeker C."/>
            <person name="Pinto D."/>
            <person name="Vollmers J."/>
            <person name="Rivas-Marin E."/>
            <person name="Kohn T."/>
            <person name="Peeters S.H."/>
            <person name="Heuer A."/>
            <person name="Rast P."/>
            <person name="Oberbeckmann S."/>
            <person name="Bunk B."/>
            <person name="Jeske O."/>
            <person name="Meyerdierks A."/>
            <person name="Storesund J.E."/>
            <person name="Kallscheuer N."/>
            <person name="Luecker S."/>
            <person name="Lage O.M."/>
            <person name="Pohl T."/>
            <person name="Merkel B.J."/>
            <person name="Hornburger P."/>
            <person name="Mueller R.-W."/>
            <person name="Bruemmer F."/>
            <person name="Labrenz M."/>
            <person name="Spormann A.M."/>
            <person name="Op den Camp H."/>
            <person name="Overmann J."/>
            <person name="Amann R."/>
            <person name="Jetten M.S.M."/>
            <person name="Mascher T."/>
            <person name="Medema M.H."/>
            <person name="Devos D.P."/>
            <person name="Kaster A.-K."/>
            <person name="Ovreas L."/>
            <person name="Rohde M."/>
            <person name="Galperin M.Y."/>
            <person name="Jogler C."/>
        </authorList>
    </citation>
    <scope>NUCLEOTIDE SEQUENCE [LARGE SCALE GENOMIC DNA]</scope>
    <source>
        <strain evidence="7 8">OJF2</strain>
    </source>
</reference>
<organism evidence="7 8">
    <name type="scientific">Aquisphaera giovannonii</name>
    <dbReference type="NCBI Taxonomy" id="406548"/>
    <lineage>
        <taxon>Bacteria</taxon>
        <taxon>Pseudomonadati</taxon>
        <taxon>Planctomycetota</taxon>
        <taxon>Planctomycetia</taxon>
        <taxon>Isosphaerales</taxon>
        <taxon>Isosphaeraceae</taxon>
        <taxon>Aquisphaera</taxon>
    </lineage>
</organism>
<dbReference type="EMBL" id="CP042997">
    <property type="protein sequence ID" value="QEH37300.1"/>
    <property type="molecule type" value="Genomic_DNA"/>
</dbReference>
<dbReference type="GO" id="GO:0005886">
    <property type="term" value="C:plasma membrane"/>
    <property type="evidence" value="ECO:0007669"/>
    <property type="project" value="InterPro"/>
</dbReference>
<dbReference type="AlphaFoldDB" id="A0A5B9WBP3"/>
<evidence type="ECO:0000256" key="5">
    <source>
        <dbReference type="SAM" id="Phobius"/>
    </source>
</evidence>
<feature type="transmembrane region" description="Helical" evidence="5">
    <location>
        <begin position="40"/>
        <end position="62"/>
    </location>
</feature>
<keyword evidence="2 5" id="KW-0812">Transmembrane</keyword>
<dbReference type="RefSeq" id="WP_148596877.1">
    <property type="nucleotide sequence ID" value="NZ_CP042997.1"/>
</dbReference>
<proteinExistence type="predicted"/>
<dbReference type="OrthoDB" id="291505at2"/>
<accession>A0A5B9WBP3</accession>
<name>A0A5B9WBP3_9BACT</name>
<dbReference type="KEGG" id="agv:OJF2_58900"/>
<dbReference type="Pfam" id="PF06305">
    <property type="entry name" value="LapA_dom"/>
    <property type="match status" value="1"/>
</dbReference>
<evidence type="ECO:0000313" key="7">
    <source>
        <dbReference type="EMBL" id="QEH37300.1"/>
    </source>
</evidence>
<evidence type="ECO:0000256" key="2">
    <source>
        <dbReference type="ARBA" id="ARBA00022692"/>
    </source>
</evidence>
<protein>
    <recommendedName>
        <fullName evidence="6">Lipopolysaccharide assembly protein A domain-containing protein</fullName>
    </recommendedName>
</protein>
<evidence type="ECO:0000259" key="6">
    <source>
        <dbReference type="Pfam" id="PF06305"/>
    </source>
</evidence>
<evidence type="ECO:0000256" key="3">
    <source>
        <dbReference type="ARBA" id="ARBA00022989"/>
    </source>
</evidence>
<gene>
    <name evidence="7" type="ORF">OJF2_58900</name>
</gene>